<dbReference type="Gene3D" id="1.10.10.10">
    <property type="entry name" value="Winged helix-like DNA-binding domain superfamily/Winged helix DNA-binding domain"/>
    <property type="match status" value="1"/>
</dbReference>
<keyword evidence="8" id="KW-1185">Reference proteome</keyword>
<evidence type="ECO:0000313" key="7">
    <source>
        <dbReference type="EMBL" id="GAU32465.1"/>
    </source>
</evidence>
<name>A0A2Z6N949_TRISU</name>
<dbReference type="GO" id="GO:0008171">
    <property type="term" value="F:O-methyltransferase activity"/>
    <property type="evidence" value="ECO:0007669"/>
    <property type="project" value="InterPro"/>
</dbReference>
<dbReference type="PANTHER" id="PTHR11746">
    <property type="entry name" value="O-METHYLTRANSFERASE"/>
    <property type="match status" value="1"/>
</dbReference>
<dbReference type="InterPro" id="IPR001077">
    <property type="entry name" value="COMT_C"/>
</dbReference>
<protein>
    <recommendedName>
        <fullName evidence="9">O-methyltransferase domain-containing protein</fullName>
    </recommendedName>
</protein>
<dbReference type="InterPro" id="IPR036388">
    <property type="entry name" value="WH-like_DNA-bd_sf"/>
</dbReference>
<evidence type="ECO:0008006" key="9">
    <source>
        <dbReference type="Google" id="ProtNLM"/>
    </source>
</evidence>
<dbReference type="GO" id="GO:0046983">
    <property type="term" value="F:protein dimerization activity"/>
    <property type="evidence" value="ECO:0007669"/>
    <property type="project" value="InterPro"/>
</dbReference>
<keyword evidence="3" id="KW-0808">Transferase</keyword>
<evidence type="ECO:0000256" key="1">
    <source>
        <dbReference type="ARBA" id="ARBA00011738"/>
    </source>
</evidence>
<dbReference type="InterPro" id="IPR012967">
    <property type="entry name" value="COMT_dimerisation"/>
</dbReference>
<dbReference type="EMBL" id="DF973493">
    <property type="protein sequence ID" value="GAU32465.1"/>
    <property type="molecule type" value="Genomic_DNA"/>
</dbReference>
<comment type="subunit">
    <text evidence="1">Homodimer.</text>
</comment>
<organism evidence="7 8">
    <name type="scientific">Trifolium subterraneum</name>
    <name type="common">Subterranean clover</name>
    <dbReference type="NCBI Taxonomy" id="3900"/>
    <lineage>
        <taxon>Eukaryota</taxon>
        <taxon>Viridiplantae</taxon>
        <taxon>Streptophyta</taxon>
        <taxon>Embryophyta</taxon>
        <taxon>Tracheophyta</taxon>
        <taxon>Spermatophyta</taxon>
        <taxon>Magnoliopsida</taxon>
        <taxon>eudicotyledons</taxon>
        <taxon>Gunneridae</taxon>
        <taxon>Pentapetalae</taxon>
        <taxon>rosids</taxon>
        <taxon>fabids</taxon>
        <taxon>Fabales</taxon>
        <taxon>Fabaceae</taxon>
        <taxon>Papilionoideae</taxon>
        <taxon>50 kb inversion clade</taxon>
        <taxon>NPAAA clade</taxon>
        <taxon>Hologalegina</taxon>
        <taxon>IRL clade</taxon>
        <taxon>Trifolieae</taxon>
        <taxon>Trifolium</taxon>
    </lineage>
</organism>
<dbReference type="AlphaFoldDB" id="A0A2Z6N949"/>
<evidence type="ECO:0000313" key="8">
    <source>
        <dbReference type="Proteomes" id="UP000242715"/>
    </source>
</evidence>
<evidence type="ECO:0000259" key="5">
    <source>
        <dbReference type="Pfam" id="PF00891"/>
    </source>
</evidence>
<dbReference type="OrthoDB" id="2410195at2759"/>
<evidence type="ECO:0000256" key="4">
    <source>
        <dbReference type="ARBA" id="ARBA00022691"/>
    </source>
</evidence>
<dbReference type="Gene3D" id="3.40.50.150">
    <property type="entry name" value="Vaccinia Virus protein VP39"/>
    <property type="match status" value="1"/>
</dbReference>
<dbReference type="GO" id="GO:0009717">
    <property type="term" value="P:isoflavonoid biosynthetic process"/>
    <property type="evidence" value="ECO:0007669"/>
    <property type="project" value="UniProtKB-ARBA"/>
</dbReference>
<dbReference type="Proteomes" id="UP000242715">
    <property type="component" value="Unassembled WGS sequence"/>
</dbReference>
<dbReference type="FunFam" id="1.10.10.10:FF:000213">
    <property type="entry name" value="Coniferyl alcohol 9-O-methyltransferase"/>
    <property type="match status" value="1"/>
</dbReference>
<dbReference type="InterPro" id="IPR016461">
    <property type="entry name" value="COMT-like"/>
</dbReference>
<keyword evidence="2" id="KW-0489">Methyltransferase</keyword>
<dbReference type="Pfam" id="PF00891">
    <property type="entry name" value="Methyltransf_2"/>
    <property type="match status" value="1"/>
</dbReference>
<dbReference type="GO" id="GO:0008757">
    <property type="term" value="F:S-adenosylmethionine-dependent methyltransferase activity"/>
    <property type="evidence" value="ECO:0007669"/>
    <property type="project" value="UniProtKB-ARBA"/>
</dbReference>
<dbReference type="GO" id="GO:0032259">
    <property type="term" value="P:methylation"/>
    <property type="evidence" value="ECO:0007669"/>
    <property type="project" value="UniProtKB-KW"/>
</dbReference>
<proteinExistence type="predicted"/>
<reference evidence="8" key="1">
    <citation type="journal article" date="2017" name="Front. Plant Sci.">
        <title>Climate Clever Clovers: New Paradigm to Reduce the Environmental Footprint of Ruminants by Breeding Low Methanogenic Forages Utilizing Haplotype Variation.</title>
        <authorList>
            <person name="Kaur P."/>
            <person name="Appels R."/>
            <person name="Bayer P.E."/>
            <person name="Keeble-Gagnere G."/>
            <person name="Wang J."/>
            <person name="Hirakawa H."/>
            <person name="Shirasawa K."/>
            <person name="Vercoe P."/>
            <person name="Stefanova K."/>
            <person name="Durmic Z."/>
            <person name="Nichols P."/>
            <person name="Revell C."/>
            <person name="Isobe S.N."/>
            <person name="Edwards D."/>
            <person name="Erskine W."/>
        </authorList>
    </citation>
    <scope>NUCLEOTIDE SEQUENCE [LARGE SCALE GENOMIC DNA]</scope>
    <source>
        <strain evidence="8">cv. Daliak</strain>
    </source>
</reference>
<dbReference type="InterPro" id="IPR036390">
    <property type="entry name" value="WH_DNA-bd_sf"/>
</dbReference>
<gene>
    <name evidence="7" type="ORF">TSUD_64150</name>
</gene>
<dbReference type="Pfam" id="PF08100">
    <property type="entry name" value="Dimerisation"/>
    <property type="match status" value="1"/>
</dbReference>
<sequence length="268" mass="29511">MASKNGLYKASELFQAQAHLYKVMYSFLNPMSVKWAIDLKIPDIIHNHAQPITLSELVSALKVPQSKQTCVQRLMRLLAHIDLFAIVKIDKDNKERYALTPTSQLLVSDTDHCLSSMVRFLNTPILVDSYNHLAKWTSGEDLTVAMESDSHVVRLALRECRSVFEGIGSLVDVGGGTGNTAKIICEAFPELKYIVLDLPQVVSGLEGSNNLSFVGGNMFKSIPQGDAVLLKWVLHNWSDDDCIKILKNCKAAISGKGKGGKVIIIDIS</sequence>
<dbReference type="SUPFAM" id="SSF53335">
    <property type="entry name" value="S-adenosyl-L-methionine-dependent methyltransferases"/>
    <property type="match status" value="1"/>
</dbReference>
<dbReference type="SUPFAM" id="SSF46785">
    <property type="entry name" value="Winged helix' DNA-binding domain"/>
    <property type="match status" value="1"/>
</dbReference>
<dbReference type="InterPro" id="IPR029063">
    <property type="entry name" value="SAM-dependent_MTases_sf"/>
</dbReference>
<accession>A0A2Z6N949</accession>
<evidence type="ECO:0000256" key="3">
    <source>
        <dbReference type="ARBA" id="ARBA00022679"/>
    </source>
</evidence>
<keyword evidence="4" id="KW-0949">S-adenosyl-L-methionine</keyword>
<feature type="domain" description="O-methyltransferase dimerisation" evidence="6">
    <location>
        <begin position="22"/>
        <end position="108"/>
    </location>
</feature>
<evidence type="ECO:0000259" key="6">
    <source>
        <dbReference type="Pfam" id="PF08100"/>
    </source>
</evidence>
<evidence type="ECO:0000256" key="2">
    <source>
        <dbReference type="ARBA" id="ARBA00022603"/>
    </source>
</evidence>
<dbReference type="PROSITE" id="PS51683">
    <property type="entry name" value="SAM_OMT_II"/>
    <property type="match status" value="1"/>
</dbReference>
<feature type="domain" description="O-methyltransferase C-terminal" evidence="5">
    <location>
        <begin position="146"/>
        <end position="266"/>
    </location>
</feature>